<evidence type="ECO:0000256" key="1">
    <source>
        <dbReference type="ARBA" id="ARBA00008645"/>
    </source>
</evidence>
<dbReference type="NCBIfam" id="TIGR00976">
    <property type="entry name" value="CocE_NonD"/>
    <property type="match status" value="1"/>
</dbReference>
<dbReference type="InterPro" id="IPR000383">
    <property type="entry name" value="Xaa-Pro-like_dom"/>
</dbReference>
<keyword evidence="5" id="KW-1185">Reference proteome</keyword>
<evidence type="ECO:0000313" key="5">
    <source>
        <dbReference type="Proteomes" id="UP001500466"/>
    </source>
</evidence>
<dbReference type="SMART" id="SM00939">
    <property type="entry name" value="PepX_C"/>
    <property type="match status" value="1"/>
</dbReference>
<dbReference type="Pfam" id="PF08530">
    <property type="entry name" value="PepX_C"/>
    <property type="match status" value="1"/>
</dbReference>
<dbReference type="Pfam" id="PF02129">
    <property type="entry name" value="Peptidase_S15"/>
    <property type="match status" value="1"/>
</dbReference>
<evidence type="ECO:0000313" key="4">
    <source>
        <dbReference type="EMBL" id="GAA4956526.1"/>
    </source>
</evidence>
<dbReference type="RefSeq" id="WP_345674840.1">
    <property type="nucleotide sequence ID" value="NZ_BAABHS010000005.1"/>
</dbReference>
<dbReference type="GO" id="GO:0016787">
    <property type="term" value="F:hydrolase activity"/>
    <property type="evidence" value="ECO:0007669"/>
    <property type="project" value="UniProtKB-KW"/>
</dbReference>
<name>A0ABP9H5E5_9ACTN</name>
<reference evidence="5" key="1">
    <citation type="journal article" date="2019" name="Int. J. Syst. Evol. Microbiol.">
        <title>The Global Catalogue of Microorganisms (GCM) 10K type strain sequencing project: providing services to taxonomists for standard genome sequencing and annotation.</title>
        <authorList>
            <consortium name="The Broad Institute Genomics Platform"/>
            <consortium name="The Broad Institute Genome Sequencing Center for Infectious Disease"/>
            <person name="Wu L."/>
            <person name="Ma J."/>
        </authorList>
    </citation>
    <scope>NUCLEOTIDE SEQUENCE [LARGE SCALE GENOMIC DNA]</scope>
    <source>
        <strain evidence="5">JCM 17986</strain>
    </source>
</reference>
<feature type="domain" description="Xaa-Pro dipeptidyl-peptidase C-terminal" evidence="3">
    <location>
        <begin position="329"/>
        <end position="537"/>
    </location>
</feature>
<dbReference type="EMBL" id="BAABHS010000005">
    <property type="protein sequence ID" value="GAA4956526.1"/>
    <property type="molecule type" value="Genomic_DNA"/>
</dbReference>
<dbReference type="InterPro" id="IPR029058">
    <property type="entry name" value="AB_hydrolase_fold"/>
</dbReference>
<keyword evidence="2 4" id="KW-0378">Hydrolase</keyword>
<dbReference type="InterPro" id="IPR013736">
    <property type="entry name" value="Xaa-Pro_dipept_C"/>
</dbReference>
<evidence type="ECO:0000256" key="2">
    <source>
        <dbReference type="ARBA" id="ARBA00022801"/>
    </source>
</evidence>
<protein>
    <submittedName>
        <fullName evidence="4">CocE/NonD family hydrolase</fullName>
    </submittedName>
</protein>
<dbReference type="SUPFAM" id="SSF53474">
    <property type="entry name" value="alpha/beta-Hydrolases"/>
    <property type="match status" value="1"/>
</dbReference>
<gene>
    <name evidence="4" type="ORF">GCM10023205_18380</name>
</gene>
<dbReference type="InterPro" id="IPR005674">
    <property type="entry name" value="CocE/Ser_esterase"/>
</dbReference>
<evidence type="ECO:0000259" key="3">
    <source>
        <dbReference type="SMART" id="SM00939"/>
    </source>
</evidence>
<dbReference type="PANTHER" id="PTHR22946:SF9">
    <property type="entry name" value="POLYKETIDE TRANSFERASE AF380"/>
    <property type="match status" value="1"/>
</dbReference>
<sequence>MSGVPRAPQAHRWTAGAGACLLAVVGPAVPEAAAETGVQGAVSAAVSPVAGAVSDTVFHVPGAHQRIAMPDGTVLSARVYAPHRAPGETGRPPLLVMPAASYLGEDWYTFEAPRYAAAGYLVVAYAERGIGGSTGYLDFAGSRDIDDLSRIVDWAVDSAHADPARVGVYGCSYGASVGLQAAAVDPRIKAVAAFNGWTDFFRAFYTHDTEHELSAWFHVLAARAVERPAPDLAAGYREFLRGNSAAARQTLQTDDRSVNRRVAGLNANGTAVFMVNNWYDTGVAAPDQIAEFFDALTVPKYLEMRPGEHAEAMPSCLAATLDAVCDRAREWLDLHVLGRPTGMADAAPLAVRPRTAGPDESYPSWQAMAASTATPAPTLPGGSRTIATGRDSGADAGIPVVSPALDKRGLPPTVVMPLLSPTAAAVWQSEPTTVPWRVRGTPRVTLSVTPSAATGTFFAYLYDVDALGVGRLVTHTPYTFRDRTPGVPFTVDTDFTATAYTVPSGHRVALVIDSADLLYRAHNPSGARIAFADPRLGW</sequence>
<dbReference type="Proteomes" id="UP001500466">
    <property type="component" value="Unassembled WGS sequence"/>
</dbReference>
<comment type="similarity">
    <text evidence="1">Belongs to the AB hydrolase superfamily.</text>
</comment>
<comment type="caution">
    <text evidence="4">The sequence shown here is derived from an EMBL/GenBank/DDBJ whole genome shotgun (WGS) entry which is preliminary data.</text>
</comment>
<dbReference type="Gene3D" id="2.60.120.260">
    <property type="entry name" value="Galactose-binding domain-like"/>
    <property type="match status" value="1"/>
</dbReference>
<dbReference type="InterPro" id="IPR050261">
    <property type="entry name" value="FrsA_esterase"/>
</dbReference>
<dbReference type="InterPro" id="IPR008979">
    <property type="entry name" value="Galactose-bd-like_sf"/>
</dbReference>
<proteinExistence type="inferred from homology"/>
<dbReference type="SUPFAM" id="SSF49785">
    <property type="entry name" value="Galactose-binding domain-like"/>
    <property type="match status" value="1"/>
</dbReference>
<dbReference type="PANTHER" id="PTHR22946">
    <property type="entry name" value="DIENELACTONE HYDROLASE DOMAIN-CONTAINING PROTEIN-RELATED"/>
    <property type="match status" value="1"/>
</dbReference>
<accession>A0ABP9H5E5</accession>
<organism evidence="4 5">
    <name type="scientific">Yinghuangia aomiensis</name>
    <dbReference type="NCBI Taxonomy" id="676205"/>
    <lineage>
        <taxon>Bacteria</taxon>
        <taxon>Bacillati</taxon>
        <taxon>Actinomycetota</taxon>
        <taxon>Actinomycetes</taxon>
        <taxon>Kitasatosporales</taxon>
        <taxon>Streptomycetaceae</taxon>
        <taxon>Yinghuangia</taxon>
    </lineage>
</organism>
<dbReference type="Gene3D" id="3.40.50.1820">
    <property type="entry name" value="alpha/beta hydrolase"/>
    <property type="match status" value="1"/>
</dbReference>